<evidence type="ECO:0000256" key="4">
    <source>
        <dbReference type="ARBA" id="ARBA00022692"/>
    </source>
</evidence>
<feature type="transmembrane region" description="Helical" evidence="7">
    <location>
        <begin position="114"/>
        <end position="138"/>
    </location>
</feature>
<evidence type="ECO:0000256" key="3">
    <source>
        <dbReference type="ARBA" id="ARBA00022679"/>
    </source>
</evidence>
<feature type="domain" description="Bacterial sugar transferase" evidence="8">
    <location>
        <begin position="282"/>
        <end position="469"/>
    </location>
</feature>
<dbReference type="Pfam" id="PF13727">
    <property type="entry name" value="CoA_binding_3"/>
    <property type="match status" value="1"/>
</dbReference>
<comment type="similarity">
    <text evidence="2">Belongs to the bacterial sugar transferase family.</text>
</comment>
<dbReference type="Pfam" id="PF02397">
    <property type="entry name" value="Bac_transf"/>
    <property type="match status" value="1"/>
</dbReference>
<dbReference type="PANTHER" id="PTHR30576:SF10">
    <property type="entry name" value="SLL5057 PROTEIN"/>
    <property type="match status" value="1"/>
</dbReference>
<feature type="transmembrane region" description="Helical" evidence="7">
    <location>
        <begin position="79"/>
        <end position="102"/>
    </location>
</feature>
<dbReference type="AlphaFoldDB" id="A0A2G6KE38"/>
<evidence type="ECO:0000256" key="7">
    <source>
        <dbReference type="SAM" id="Phobius"/>
    </source>
</evidence>
<sequence>MIRERINLIIKLYTLIDLGIIALAFLLAYYLRTQFSHFSDIPFLMPFPEYLPLLLVILPTWMVLLYANKAYTSYRGKSYFPLFWTVVKTNLEGTGVLTFLFFVLKLHMFNRSLVFLFVLTCIVLLTVEKIVLFKWLAYIRKQGRNLKRVLIIGTDPNVQMVLKRIEQHPETGFVITGFLSEHPEEVFRKTYGYNVLGGYDDLSRVLHEEIVDEVICASPLFALHKLQPTLEVCEQMGINCRIVLDPYSNNSSNFKLFVDNILDMPLISLSYREKQFINLGIKRIMDMTISSILLLLLLPFLALTGLIIRWQSPGGAFFRQIRSGLNGRRFIMYKFRTMVKDAEKLRVNLLEQNEASGPIFKMKNDPRITKIGRYLRRTSFDELPQLWNVLKGEMSLVGPRPLPLIESEQITGCERRRLSMKPGITGMWQCNGRSQVDYEQLIAMDLEYVDNWSLLLDLKLLLKTIPIVIRCVGAM</sequence>
<dbReference type="InterPro" id="IPR003362">
    <property type="entry name" value="Bact_transf"/>
</dbReference>
<evidence type="ECO:0000256" key="6">
    <source>
        <dbReference type="ARBA" id="ARBA00023136"/>
    </source>
</evidence>
<reference evidence="9 10" key="1">
    <citation type="submission" date="2017-10" db="EMBL/GenBank/DDBJ databases">
        <title>Novel microbial diversity and functional potential in the marine mammal oral microbiome.</title>
        <authorList>
            <person name="Dudek N.K."/>
            <person name="Sun C.L."/>
            <person name="Burstein D."/>
            <person name="Kantor R.S."/>
            <person name="Aliaga Goltsman D.S."/>
            <person name="Bik E.M."/>
            <person name="Thomas B.C."/>
            <person name="Banfield J.F."/>
            <person name="Relman D.A."/>
        </authorList>
    </citation>
    <scope>NUCLEOTIDE SEQUENCE [LARGE SCALE GENOMIC DNA]</scope>
    <source>
        <strain evidence="9">DOLJORAL78_47_16</strain>
    </source>
</reference>
<dbReference type="Proteomes" id="UP000230821">
    <property type="component" value="Unassembled WGS sequence"/>
</dbReference>
<dbReference type="NCBIfam" id="TIGR03025">
    <property type="entry name" value="EPS_sugtrans"/>
    <property type="match status" value="1"/>
</dbReference>
<evidence type="ECO:0000313" key="9">
    <source>
        <dbReference type="EMBL" id="PIE33921.1"/>
    </source>
</evidence>
<protein>
    <recommendedName>
        <fullName evidence="8">Bacterial sugar transferase domain-containing protein</fullName>
    </recommendedName>
</protein>
<dbReference type="PANTHER" id="PTHR30576">
    <property type="entry name" value="COLANIC BIOSYNTHESIS UDP-GLUCOSE LIPID CARRIER TRANSFERASE"/>
    <property type="match status" value="1"/>
</dbReference>
<dbReference type="InterPro" id="IPR017475">
    <property type="entry name" value="EPS_sugar_tfrase"/>
</dbReference>
<evidence type="ECO:0000259" key="8">
    <source>
        <dbReference type="Pfam" id="PF02397"/>
    </source>
</evidence>
<name>A0A2G6KE38_9BACT</name>
<feature type="transmembrane region" description="Helical" evidence="7">
    <location>
        <begin position="292"/>
        <end position="310"/>
    </location>
</feature>
<comment type="subcellular location">
    <subcellularLocation>
        <location evidence="1">Membrane</location>
        <topology evidence="1">Multi-pass membrane protein</topology>
    </subcellularLocation>
</comment>
<proteinExistence type="inferred from homology"/>
<comment type="caution">
    <text evidence="9">The sequence shown here is derived from an EMBL/GenBank/DDBJ whole genome shotgun (WGS) entry which is preliminary data.</text>
</comment>
<evidence type="ECO:0000256" key="2">
    <source>
        <dbReference type="ARBA" id="ARBA00006464"/>
    </source>
</evidence>
<organism evidence="9 10">
    <name type="scientific">candidate division KSB3 bacterium</name>
    <dbReference type="NCBI Taxonomy" id="2044937"/>
    <lineage>
        <taxon>Bacteria</taxon>
        <taxon>candidate division KSB3</taxon>
    </lineage>
</organism>
<accession>A0A2G6KE38</accession>
<keyword evidence="6 7" id="KW-0472">Membrane</keyword>
<dbReference type="EMBL" id="PDSK01000093">
    <property type="protein sequence ID" value="PIE33921.1"/>
    <property type="molecule type" value="Genomic_DNA"/>
</dbReference>
<feature type="transmembrane region" description="Helical" evidence="7">
    <location>
        <begin position="50"/>
        <end position="67"/>
    </location>
</feature>
<evidence type="ECO:0000256" key="1">
    <source>
        <dbReference type="ARBA" id="ARBA00004141"/>
    </source>
</evidence>
<keyword evidence="4 7" id="KW-0812">Transmembrane</keyword>
<evidence type="ECO:0000256" key="5">
    <source>
        <dbReference type="ARBA" id="ARBA00022989"/>
    </source>
</evidence>
<feature type="transmembrane region" description="Helical" evidence="7">
    <location>
        <begin position="12"/>
        <end position="30"/>
    </location>
</feature>
<keyword evidence="5 7" id="KW-1133">Transmembrane helix</keyword>
<gene>
    <name evidence="9" type="ORF">CSA56_09540</name>
</gene>
<evidence type="ECO:0000313" key="10">
    <source>
        <dbReference type="Proteomes" id="UP000230821"/>
    </source>
</evidence>
<keyword evidence="3" id="KW-0808">Transferase</keyword>
<dbReference type="GO" id="GO:0016780">
    <property type="term" value="F:phosphotransferase activity, for other substituted phosphate groups"/>
    <property type="evidence" value="ECO:0007669"/>
    <property type="project" value="TreeGrafter"/>
</dbReference>
<dbReference type="Gene3D" id="3.40.50.720">
    <property type="entry name" value="NAD(P)-binding Rossmann-like Domain"/>
    <property type="match status" value="1"/>
</dbReference>
<dbReference type="GO" id="GO:0016020">
    <property type="term" value="C:membrane"/>
    <property type="evidence" value="ECO:0007669"/>
    <property type="project" value="UniProtKB-SubCell"/>
</dbReference>